<dbReference type="Gene3D" id="1.25.40.10">
    <property type="entry name" value="Tetratricopeptide repeat domain"/>
    <property type="match status" value="2"/>
</dbReference>
<evidence type="ECO:0000313" key="3">
    <source>
        <dbReference type="EMBL" id="PAV86831.1"/>
    </source>
</evidence>
<dbReference type="GO" id="GO:0005680">
    <property type="term" value="C:anaphase-promoting complex"/>
    <property type="evidence" value="ECO:0007669"/>
    <property type="project" value="TreeGrafter"/>
</dbReference>
<dbReference type="SUPFAM" id="SSF48452">
    <property type="entry name" value="TPR-like"/>
    <property type="match status" value="1"/>
</dbReference>
<feature type="region of interest" description="Disordered" evidence="2">
    <location>
        <begin position="517"/>
        <end position="553"/>
    </location>
</feature>
<proteinExistence type="predicted"/>
<dbReference type="EMBL" id="LIAE01006629">
    <property type="protein sequence ID" value="PAV86831.1"/>
    <property type="molecule type" value="Genomic_DNA"/>
</dbReference>
<dbReference type="OrthoDB" id="308440at2759"/>
<keyword evidence="4" id="KW-1185">Reference proteome</keyword>
<name>A0A2A2LKR4_9BILA</name>
<comment type="caution">
    <text evidence="3">The sequence shown here is derived from an EMBL/GenBank/DDBJ whole genome shotgun (WGS) entry which is preliminary data.</text>
</comment>
<evidence type="ECO:0000256" key="2">
    <source>
        <dbReference type="SAM" id="MobiDB-lite"/>
    </source>
</evidence>
<accession>A0A2A2LKR4</accession>
<dbReference type="AlphaFoldDB" id="A0A2A2LKR4"/>
<keyword evidence="1" id="KW-0802">TPR repeat</keyword>
<evidence type="ECO:0000256" key="1">
    <source>
        <dbReference type="ARBA" id="ARBA00022803"/>
    </source>
</evidence>
<feature type="compositionally biased region" description="Basic residues" evidence="2">
    <location>
        <begin position="527"/>
        <end position="536"/>
    </location>
</feature>
<reference evidence="3 4" key="1">
    <citation type="journal article" date="2017" name="Curr. Biol.">
        <title>Genome architecture and evolution of a unichromosomal asexual nematode.</title>
        <authorList>
            <person name="Fradin H."/>
            <person name="Zegar C."/>
            <person name="Gutwein M."/>
            <person name="Lucas J."/>
            <person name="Kovtun M."/>
            <person name="Corcoran D."/>
            <person name="Baugh L.R."/>
            <person name="Kiontke K."/>
            <person name="Gunsalus K."/>
            <person name="Fitch D.H."/>
            <person name="Piano F."/>
        </authorList>
    </citation>
    <scope>NUCLEOTIDE SEQUENCE [LARGE SCALE GENOMIC DNA]</scope>
    <source>
        <strain evidence="3">PF1309</strain>
    </source>
</reference>
<sequence>MKLLDQVASLYNQELFEEIVFLYEFTNPKSAEITDLSVKNQILLQVYVADAYFESQQYRQSAKFYARVLPLYDRLPKDLAKNFTQTEVRYRYYRALMRIRHYAEALDVLREVPFQSAPTKVKYALLRLVTVHFGDDRGLDIQEMINNPQSSAFLELLFLQIRQGMTLSQKQQTDLTAKVSLLNNGNMKTWLSLHFEIMNRNHTEGIRQLLNLSPQGYRISLEMAEVYNLMGMKAECHDAIKCAHSSEQDRSERMGLYARVLRQIVTGDVRLNLRIDALASSLKRSDSDCADVWIAYGEFAAAKKDYSKAIHFACKAENMSPDIFTRSLSRQLKAGIFVTMNKFVDAEKILRSAIVEDPKNFQFYEMLVDAIINQKKKHSVTRALNVVDICMERLPDDPQAKTLNAMLKLKTKRRGTKAHDEMIERLEQLNNDYPYIKEIPLALMEEYKKSQQYDKAKEMLKRSSTNWLLPNEAYSQIQEKLAELATTKGDPEEAYDRVLNINDTPNLSDQMNALENRFRTPANPSRRAPRLPRAGRPRGALLQPLPPDSMETP</sequence>
<dbReference type="PANTHER" id="PTHR12558">
    <property type="entry name" value="CELL DIVISION CYCLE 16,23,27"/>
    <property type="match status" value="1"/>
</dbReference>
<dbReference type="GO" id="GO:0051301">
    <property type="term" value="P:cell division"/>
    <property type="evidence" value="ECO:0007669"/>
    <property type="project" value="TreeGrafter"/>
</dbReference>
<dbReference type="GO" id="GO:0045842">
    <property type="term" value="P:positive regulation of mitotic metaphase/anaphase transition"/>
    <property type="evidence" value="ECO:0007669"/>
    <property type="project" value="TreeGrafter"/>
</dbReference>
<evidence type="ECO:0000313" key="4">
    <source>
        <dbReference type="Proteomes" id="UP000218231"/>
    </source>
</evidence>
<protein>
    <submittedName>
        <fullName evidence="3">Uncharacterized protein</fullName>
    </submittedName>
</protein>
<dbReference type="GO" id="GO:0016567">
    <property type="term" value="P:protein ubiquitination"/>
    <property type="evidence" value="ECO:0007669"/>
    <property type="project" value="TreeGrafter"/>
</dbReference>
<dbReference type="InterPro" id="IPR011990">
    <property type="entry name" value="TPR-like_helical_dom_sf"/>
</dbReference>
<dbReference type="STRING" id="2018661.A0A2A2LKR4"/>
<gene>
    <name evidence="3" type="ORF">WR25_04606</name>
</gene>
<organism evidence="3 4">
    <name type="scientific">Diploscapter pachys</name>
    <dbReference type="NCBI Taxonomy" id="2018661"/>
    <lineage>
        <taxon>Eukaryota</taxon>
        <taxon>Metazoa</taxon>
        <taxon>Ecdysozoa</taxon>
        <taxon>Nematoda</taxon>
        <taxon>Chromadorea</taxon>
        <taxon>Rhabditida</taxon>
        <taxon>Rhabditina</taxon>
        <taxon>Rhabditomorpha</taxon>
        <taxon>Rhabditoidea</taxon>
        <taxon>Rhabditidae</taxon>
        <taxon>Diploscapter</taxon>
    </lineage>
</organism>
<dbReference type="Proteomes" id="UP000218231">
    <property type="component" value="Unassembled WGS sequence"/>
</dbReference>
<dbReference type="PANTHER" id="PTHR12558:SF36">
    <property type="entry name" value="ANAPHASE-PROMOTING COMPLEX SUBUNIT 7"/>
    <property type="match status" value="1"/>
</dbReference>